<evidence type="ECO:0000256" key="1">
    <source>
        <dbReference type="SAM" id="MobiDB-lite"/>
    </source>
</evidence>
<gene>
    <name evidence="2" type="ORF">ACFOHH_21575</name>
</gene>
<dbReference type="Proteomes" id="UP001595377">
    <property type="component" value="Unassembled WGS sequence"/>
</dbReference>
<evidence type="ECO:0000313" key="3">
    <source>
        <dbReference type="Proteomes" id="UP001595377"/>
    </source>
</evidence>
<name>A0ABV7DL45_9HYPH</name>
<dbReference type="EMBL" id="JBHRSP010000041">
    <property type="protein sequence ID" value="MFC3075715.1"/>
    <property type="molecule type" value="Genomic_DNA"/>
</dbReference>
<keyword evidence="3" id="KW-1185">Reference proteome</keyword>
<protein>
    <submittedName>
        <fullName evidence="2">Uncharacterized protein</fullName>
    </submittedName>
</protein>
<reference evidence="3" key="1">
    <citation type="journal article" date="2019" name="Int. J. Syst. Evol. Microbiol.">
        <title>The Global Catalogue of Microorganisms (GCM) 10K type strain sequencing project: providing services to taxonomists for standard genome sequencing and annotation.</title>
        <authorList>
            <consortium name="The Broad Institute Genomics Platform"/>
            <consortium name="The Broad Institute Genome Sequencing Center for Infectious Disease"/>
            <person name="Wu L."/>
            <person name="Ma J."/>
        </authorList>
    </citation>
    <scope>NUCLEOTIDE SEQUENCE [LARGE SCALE GENOMIC DNA]</scope>
    <source>
        <strain evidence="3">KCTC 52677</strain>
    </source>
</reference>
<comment type="caution">
    <text evidence="2">The sequence shown here is derived from an EMBL/GenBank/DDBJ whole genome shotgun (WGS) entry which is preliminary data.</text>
</comment>
<sequence>MLYLGGVTLGYFNLYPVGFQPKGRTDREDALPATEEDDLPFEASRFPAAPPRLFGGTLPATARNHR</sequence>
<proteinExistence type="predicted"/>
<dbReference type="RefSeq" id="WP_257317263.1">
    <property type="nucleotide sequence ID" value="NZ_JANFDG010000027.1"/>
</dbReference>
<feature type="region of interest" description="Disordered" evidence="1">
    <location>
        <begin position="47"/>
        <end position="66"/>
    </location>
</feature>
<evidence type="ECO:0000313" key="2">
    <source>
        <dbReference type="EMBL" id="MFC3075715.1"/>
    </source>
</evidence>
<organism evidence="2 3">
    <name type="scientific">Shinella pollutisoli</name>
    <dbReference type="NCBI Taxonomy" id="2250594"/>
    <lineage>
        <taxon>Bacteria</taxon>
        <taxon>Pseudomonadati</taxon>
        <taxon>Pseudomonadota</taxon>
        <taxon>Alphaproteobacteria</taxon>
        <taxon>Hyphomicrobiales</taxon>
        <taxon>Rhizobiaceae</taxon>
        <taxon>Shinella</taxon>
    </lineage>
</organism>
<accession>A0ABV7DL45</accession>